<evidence type="ECO:0000256" key="1">
    <source>
        <dbReference type="SAM" id="Phobius"/>
    </source>
</evidence>
<feature type="domain" description="Phosphatidic acid phosphatase type 2/haloperoxidase" evidence="2">
    <location>
        <begin position="79"/>
        <end position="191"/>
    </location>
</feature>
<protein>
    <recommendedName>
        <fullName evidence="2">Phosphatidic acid phosphatase type 2/haloperoxidase domain-containing protein</fullName>
    </recommendedName>
</protein>
<dbReference type="InterPro" id="IPR000326">
    <property type="entry name" value="PAP2/HPO"/>
</dbReference>
<dbReference type="Gene3D" id="1.20.144.10">
    <property type="entry name" value="Phosphatidic acid phosphatase type 2/haloperoxidase"/>
    <property type="match status" value="1"/>
</dbReference>
<name>A0AAW1CMT1_9HEMI</name>
<feature type="transmembrane region" description="Helical" evidence="1">
    <location>
        <begin position="175"/>
        <end position="195"/>
    </location>
</feature>
<dbReference type="SUPFAM" id="SSF48317">
    <property type="entry name" value="Acid phosphatase/Vanadium-dependent haloperoxidase"/>
    <property type="match status" value="1"/>
</dbReference>
<gene>
    <name evidence="3" type="ORF">O3M35_002818</name>
</gene>
<keyword evidence="1" id="KW-1133">Transmembrane helix</keyword>
<feature type="transmembrane region" description="Helical" evidence="1">
    <location>
        <begin position="148"/>
        <end position="168"/>
    </location>
</feature>
<keyword evidence="4" id="KW-1185">Reference proteome</keyword>
<dbReference type="CDD" id="cd03391">
    <property type="entry name" value="PAP2_containing_2_like"/>
    <property type="match status" value="1"/>
</dbReference>
<keyword evidence="1" id="KW-0812">Transmembrane</keyword>
<reference evidence="3 4" key="1">
    <citation type="submission" date="2022-12" db="EMBL/GenBank/DDBJ databases">
        <title>Chromosome-level genome assembly of true bugs.</title>
        <authorList>
            <person name="Ma L."/>
            <person name="Li H."/>
        </authorList>
    </citation>
    <scope>NUCLEOTIDE SEQUENCE [LARGE SCALE GENOMIC DNA]</scope>
    <source>
        <strain evidence="3">Lab_2022b</strain>
    </source>
</reference>
<evidence type="ECO:0000259" key="2">
    <source>
        <dbReference type="SMART" id="SM00014"/>
    </source>
</evidence>
<keyword evidence="1" id="KW-0472">Membrane</keyword>
<dbReference type="PANTHER" id="PTHR14969">
    <property type="entry name" value="SPHINGOSINE-1-PHOSPHATE PHOSPHOHYDROLASE"/>
    <property type="match status" value="1"/>
</dbReference>
<proteinExistence type="predicted"/>
<dbReference type="PANTHER" id="PTHR14969:SF13">
    <property type="entry name" value="AT30094P"/>
    <property type="match status" value="1"/>
</dbReference>
<dbReference type="Pfam" id="PF01569">
    <property type="entry name" value="PAP2"/>
    <property type="match status" value="1"/>
</dbReference>
<dbReference type="AlphaFoldDB" id="A0AAW1CMT1"/>
<feature type="transmembrane region" description="Helical" evidence="1">
    <location>
        <begin position="51"/>
        <end position="72"/>
    </location>
</feature>
<dbReference type="SMART" id="SM00014">
    <property type="entry name" value="acidPPc"/>
    <property type="match status" value="1"/>
</dbReference>
<dbReference type="EMBL" id="JAPXFL010000011">
    <property type="protein sequence ID" value="KAK9499864.1"/>
    <property type="molecule type" value="Genomic_DNA"/>
</dbReference>
<evidence type="ECO:0000313" key="4">
    <source>
        <dbReference type="Proteomes" id="UP001461498"/>
    </source>
</evidence>
<dbReference type="Proteomes" id="UP001461498">
    <property type="component" value="Unassembled WGS sequence"/>
</dbReference>
<feature type="transmembrane region" description="Helical" evidence="1">
    <location>
        <begin position="84"/>
        <end position="102"/>
    </location>
</feature>
<organism evidence="3 4">
    <name type="scientific">Rhynocoris fuscipes</name>
    <dbReference type="NCBI Taxonomy" id="488301"/>
    <lineage>
        <taxon>Eukaryota</taxon>
        <taxon>Metazoa</taxon>
        <taxon>Ecdysozoa</taxon>
        <taxon>Arthropoda</taxon>
        <taxon>Hexapoda</taxon>
        <taxon>Insecta</taxon>
        <taxon>Pterygota</taxon>
        <taxon>Neoptera</taxon>
        <taxon>Paraneoptera</taxon>
        <taxon>Hemiptera</taxon>
        <taxon>Heteroptera</taxon>
        <taxon>Panheteroptera</taxon>
        <taxon>Cimicomorpha</taxon>
        <taxon>Reduviidae</taxon>
        <taxon>Harpactorinae</taxon>
        <taxon>Harpactorini</taxon>
        <taxon>Rhynocoris</taxon>
    </lineage>
</organism>
<dbReference type="InterPro" id="IPR036938">
    <property type="entry name" value="PAP2/HPO_sf"/>
</dbReference>
<sequence length="228" mass="25965">MSNADVSEHKKRKVPKPLQALLKTDIAVTNTFCQIFDRIINPNKFRKHLKVLEISCHALPWLALTLASIWFLWRDSLFQSQVNFMMGLLFDIMNISLLKAFVRRRRPIGDHSDMFFTVGPDQYSFPSGHVSRAVFVTCFFIGLYPSAYILHIVLISWAVAVSISRILLRRHHILDVLGGILLGLAESWFIAVMWLSKSTALWIVSAISDEATNLEGVDDFEGMNVEDL</sequence>
<comment type="caution">
    <text evidence="3">The sequence shown here is derived from an EMBL/GenBank/DDBJ whole genome shotgun (WGS) entry which is preliminary data.</text>
</comment>
<accession>A0AAW1CMT1</accession>
<dbReference type="GO" id="GO:0042392">
    <property type="term" value="F:sphingosine-1-phosphate phosphatase activity"/>
    <property type="evidence" value="ECO:0007669"/>
    <property type="project" value="TreeGrafter"/>
</dbReference>
<evidence type="ECO:0000313" key="3">
    <source>
        <dbReference type="EMBL" id="KAK9499864.1"/>
    </source>
</evidence>